<feature type="binding site" evidence="7">
    <location>
        <begin position="111"/>
        <end position="118"/>
    </location>
    <ligand>
        <name>ATP</name>
        <dbReference type="ChEBI" id="CHEBI:30616"/>
    </ligand>
</feature>
<dbReference type="Gene3D" id="3.40.50.300">
    <property type="entry name" value="P-loop containing nucleotide triphosphate hydrolases"/>
    <property type="match status" value="1"/>
</dbReference>
<dbReference type="GO" id="GO:0140663">
    <property type="term" value="F:ATP-dependent FeS chaperone activity"/>
    <property type="evidence" value="ECO:0007669"/>
    <property type="project" value="InterPro"/>
</dbReference>
<keyword evidence="7" id="KW-0378">Hydrolase</keyword>
<comment type="subunit">
    <text evidence="7">Homodimer.</text>
</comment>
<name>A0A426V7I4_9BURK</name>
<reference evidence="9 10" key="1">
    <citation type="submission" date="2018-12" db="EMBL/GenBank/DDBJ databases">
        <title>The whole draft genome of Aquabacterium sp. SJQ9.</title>
        <authorList>
            <person name="Sun L."/>
            <person name="Gao X."/>
            <person name="Chen W."/>
            <person name="Huang K."/>
        </authorList>
    </citation>
    <scope>NUCLEOTIDE SEQUENCE [LARGE SCALE GENOMIC DNA]</scope>
    <source>
        <strain evidence="9 10">SJQ9</strain>
    </source>
</reference>
<dbReference type="OrthoDB" id="9809679at2"/>
<evidence type="ECO:0000256" key="7">
    <source>
        <dbReference type="HAMAP-Rule" id="MF_02040"/>
    </source>
</evidence>
<dbReference type="InterPro" id="IPR002744">
    <property type="entry name" value="MIP18-like"/>
</dbReference>
<dbReference type="GO" id="GO:0046872">
    <property type="term" value="F:metal ion binding"/>
    <property type="evidence" value="ECO:0007669"/>
    <property type="project" value="UniProtKB-KW"/>
</dbReference>
<evidence type="ECO:0000256" key="5">
    <source>
        <dbReference type="ARBA" id="ARBA00023014"/>
    </source>
</evidence>
<evidence type="ECO:0000256" key="1">
    <source>
        <dbReference type="ARBA" id="ARBA00022723"/>
    </source>
</evidence>
<dbReference type="AlphaFoldDB" id="A0A426V7I4"/>
<keyword evidence="5 7" id="KW-0411">Iron-sulfur</keyword>
<dbReference type="EMBL" id="RSED01000019">
    <property type="protein sequence ID" value="RRS02678.1"/>
    <property type="molecule type" value="Genomic_DNA"/>
</dbReference>
<dbReference type="InterPro" id="IPR019591">
    <property type="entry name" value="Mrp/NBP35_ATP-bd"/>
</dbReference>
<comment type="caution">
    <text evidence="9">The sequence shown here is derived from an EMBL/GenBank/DDBJ whole genome shotgun (WGS) entry which is preliminary data.</text>
</comment>
<dbReference type="SUPFAM" id="SSF52540">
    <property type="entry name" value="P-loop containing nucleoside triphosphate hydrolases"/>
    <property type="match status" value="1"/>
</dbReference>
<dbReference type="GO" id="GO:0005829">
    <property type="term" value="C:cytosol"/>
    <property type="evidence" value="ECO:0007669"/>
    <property type="project" value="TreeGrafter"/>
</dbReference>
<organism evidence="9 10">
    <name type="scientific">Aquabacterium soli</name>
    <dbReference type="NCBI Taxonomy" id="2493092"/>
    <lineage>
        <taxon>Bacteria</taxon>
        <taxon>Pseudomonadati</taxon>
        <taxon>Pseudomonadota</taxon>
        <taxon>Betaproteobacteria</taxon>
        <taxon>Burkholderiales</taxon>
        <taxon>Aquabacterium</taxon>
    </lineage>
</organism>
<keyword evidence="4 7" id="KW-0408">Iron</keyword>
<dbReference type="CDD" id="cd02037">
    <property type="entry name" value="Mrp_NBP35"/>
    <property type="match status" value="1"/>
</dbReference>
<dbReference type="HAMAP" id="MF_02040">
    <property type="entry name" value="Mrp_NBP35"/>
    <property type="match status" value="1"/>
</dbReference>
<sequence>MSFTPRTATETALVDALKTVTDPLTGRDWVSTRQLQNLVVDGSTAVLDIVLGYPARSQWPAYTALINQALKGVAGIDDVAVNWQLKVITHAVPRGMTALPGVKNLVAVASGKGGVGKSTTAVNLALALAAEGARVGMLDADIYGPSQPLMLGLSGKPDSPDGKTITPPVNHGIQMMSIGLLVADQAPTIWRGPMATQALDQLLRLSNWGEPDQPLDYLIVDMPPGTGDIHLTLSQRAPLTAAVVVTTPQDIALLDARKGLRMFEKVSVPVLGVVENMAVYHCPQCGHEAHIFGEHGGQRLADEGGVTLLGSLPLDLKIREQADSGRPTLVSDPDSRAAELYREIARRAAALVSLLPKDYSSKLPGVQVIQPAAAPTPPKG</sequence>
<evidence type="ECO:0000256" key="3">
    <source>
        <dbReference type="ARBA" id="ARBA00022840"/>
    </source>
</evidence>
<dbReference type="GO" id="GO:0051539">
    <property type="term" value="F:4 iron, 4 sulfur cluster binding"/>
    <property type="evidence" value="ECO:0007669"/>
    <property type="project" value="TreeGrafter"/>
</dbReference>
<dbReference type="Pfam" id="PF01883">
    <property type="entry name" value="FeS_assembly_P"/>
    <property type="match status" value="1"/>
</dbReference>
<keyword evidence="1 7" id="KW-0479">Metal-binding</keyword>
<dbReference type="InterPro" id="IPR033756">
    <property type="entry name" value="YlxH/NBP35"/>
</dbReference>
<dbReference type="GO" id="GO:0005524">
    <property type="term" value="F:ATP binding"/>
    <property type="evidence" value="ECO:0007669"/>
    <property type="project" value="UniProtKB-UniRule"/>
</dbReference>
<keyword evidence="2 7" id="KW-0547">Nucleotide-binding</keyword>
<dbReference type="InterPro" id="IPR027417">
    <property type="entry name" value="P-loop_NTPase"/>
</dbReference>
<dbReference type="GO" id="GO:0016887">
    <property type="term" value="F:ATP hydrolysis activity"/>
    <property type="evidence" value="ECO:0007669"/>
    <property type="project" value="UniProtKB-UniRule"/>
</dbReference>
<dbReference type="PANTHER" id="PTHR42961">
    <property type="entry name" value="IRON-SULFUR PROTEIN NUBPL"/>
    <property type="match status" value="1"/>
</dbReference>
<dbReference type="InterPro" id="IPR034904">
    <property type="entry name" value="FSCA_dom_sf"/>
</dbReference>
<dbReference type="RefSeq" id="WP_125244872.1">
    <property type="nucleotide sequence ID" value="NZ_RSED01000019.1"/>
</dbReference>
<dbReference type="FunFam" id="3.40.50.300:FF:000418">
    <property type="entry name" value="Iron-sulfur cluster carrier protein"/>
    <property type="match status" value="1"/>
</dbReference>
<dbReference type="NCBIfam" id="NF008669">
    <property type="entry name" value="PRK11670.1"/>
    <property type="match status" value="1"/>
</dbReference>
<evidence type="ECO:0000313" key="9">
    <source>
        <dbReference type="EMBL" id="RRS02678.1"/>
    </source>
</evidence>
<protein>
    <recommendedName>
        <fullName evidence="7">Iron-sulfur cluster carrier protein</fullName>
    </recommendedName>
</protein>
<dbReference type="Proteomes" id="UP000269265">
    <property type="component" value="Unassembled WGS sequence"/>
</dbReference>
<dbReference type="GO" id="GO:0016226">
    <property type="term" value="P:iron-sulfur cluster assembly"/>
    <property type="evidence" value="ECO:0007669"/>
    <property type="project" value="InterPro"/>
</dbReference>
<accession>A0A426V7I4</accession>
<keyword evidence="3 7" id="KW-0067">ATP-binding</keyword>
<evidence type="ECO:0000256" key="2">
    <source>
        <dbReference type="ARBA" id="ARBA00022741"/>
    </source>
</evidence>
<dbReference type="PANTHER" id="PTHR42961:SF2">
    <property type="entry name" value="IRON-SULFUR PROTEIN NUBPL"/>
    <property type="match status" value="1"/>
</dbReference>
<dbReference type="Gene3D" id="3.30.300.130">
    <property type="entry name" value="Fe-S cluster assembly (FSCA)"/>
    <property type="match status" value="1"/>
</dbReference>
<comment type="similarity">
    <text evidence="6 7">Belongs to the Mrp/NBP35 ATP-binding proteins family.</text>
</comment>
<keyword evidence="10" id="KW-1185">Reference proteome</keyword>
<evidence type="ECO:0000256" key="6">
    <source>
        <dbReference type="ARBA" id="ARBA00024036"/>
    </source>
</evidence>
<comment type="function">
    <text evidence="7">Binds and transfers iron-sulfur (Fe-S) clusters to target apoproteins. Can hydrolyze ATP.</text>
</comment>
<dbReference type="InterPro" id="IPR044304">
    <property type="entry name" value="NUBPL-like"/>
</dbReference>
<evidence type="ECO:0000256" key="4">
    <source>
        <dbReference type="ARBA" id="ARBA00023004"/>
    </source>
</evidence>
<proteinExistence type="inferred from homology"/>
<evidence type="ECO:0000313" key="10">
    <source>
        <dbReference type="Proteomes" id="UP000269265"/>
    </source>
</evidence>
<dbReference type="Pfam" id="PF10609">
    <property type="entry name" value="ParA"/>
    <property type="match status" value="1"/>
</dbReference>
<dbReference type="SUPFAM" id="SSF117916">
    <property type="entry name" value="Fe-S cluster assembly (FSCA) domain-like"/>
    <property type="match status" value="1"/>
</dbReference>
<gene>
    <name evidence="9" type="primary">apbC</name>
    <name evidence="9" type="ORF">EIP75_19015</name>
</gene>
<evidence type="ECO:0000259" key="8">
    <source>
        <dbReference type="Pfam" id="PF01883"/>
    </source>
</evidence>
<feature type="domain" description="MIP18 family-like" evidence="8">
    <location>
        <begin position="11"/>
        <end position="83"/>
    </location>
</feature>